<reference evidence="1" key="1">
    <citation type="submission" date="2020-07" db="EMBL/GenBank/DDBJ databases">
        <authorList>
            <person name="Nazaruddin N."/>
        </authorList>
    </citation>
    <scope>NUCLEOTIDE SEQUENCE</scope>
</reference>
<proteinExistence type="predicted"/>
<gene>
    <name evidence="1" type="ORF">MHI_LOCUS954939</name>
</gene>
<organism evidence="1 2">
    <name type="scientific">Heterotrigona itama</name>
    <dbReference type="NCBI Taxonomy" id="395501"/>
    <lineage>
        <taxon>Eukaryota</taxon>
        <taxon>Metazoa</taxon>
        <taxon>Ecdysozoa</taxon>
        <taxon>Arthropoda</taxon>
        <taxon>Hexapoda</taxon>
        <taxon>Insecta</taxon>
        <taxon>Pterygota</taxon>
        <taxon>Neoptera</taxon>
        <taxon>Endopterygota</taxon>
        <taxon>Hymenoptera</taxon>
        <taxon>Apocrita</taxon>
        <taxon>Aculeata</taxon>
        <taxon>Apoidea</taxon>
        <taxon>Anthophila</taxon>
        <taxon>Apidae</taxon>
        <taxon>Heterotrigona</taxon>
    </lineage>
</organism>
<sequence length="167" mass="18520">MRETTTDRLLTGSKFSQFNRVDVRDARSPVGTRSTVYDAVQRECEGKGIDQWGCVSAEADTRRDNRCFDENDNTSGAYGKYLNWIANAHTGRRTSANGDNLQTMLLCGRLALKSGLEGPASFVPAQIKWINSFTAHPFPRKALSTWINHASKTDEPTPPPPHYPSSS</sequence>
<dbReference type="EMBL" id="CAJDYZ010012356">
    <property type="protein sequence ID" value="CAD1480630.1"/>
    <property type="molecule type" value="Genomic_DNA"/>
</dbReference>
<evidence type="ECO:0000313" key="2">
    <source>
        <dbReference type="Proteomes" id="UP000752696"/>
    </source>
</evidence>
<dbReference type="Proteomes" id="UP000752696">
    <property type="component" value="Unassembled WGS sequence"/>
</dbReference>
<protein>
    <submittedName>
        <fullName evidence="1">Uncharacterized protein</fullName>
    </submittedName>
</protein>
<keyword evidence="2" id="KW-1185">Reference proteome</keyword>
<accession>A0A6V7HJI4</accession>
<evidence type="ECO:0000313" key="1">
    <source>
        <dbReference type="EMBL" id="CAD1480630.1"/>
    </source>
</evidence>
<dbReference type="AlphaFoldDB" id="A0A6V7HJI4"/>
<comment type="caution">
    <text evidence="1">The sequence shown here is derived from an EMBL/GenBank/DDBJ whole genome shotgun (WGS) entry which is preliminary data.</text>
</comment>
<name>A0A6V7HJI4_9HYME</name>